<dbReference type="EMBL" id="JACQRX010000292">
    <property type="protein sequence ID" value="MBI4252130.1"/>
    <property type="molecule type" value="Genomic_DNA"/>
</dbReference>
<dbReference type="InterPro" id="IPR036890">
    <property type="entry name" value="HATPase_C_sf"/>
</dbReference>
<evidence type="ECO:0000256" key="3">
    <source>
        <dbReference type="ARBA" id="ARBA00022553"/>
    </source>
</evidence>
<keyword evidence="3" id="KW-0597">Phosphoprotein</keyword>
<evidence type="ECO:0000256" key="4">
    <source>
        <dbReference type="SAM" id="Coils"/>
    </source>
</evidence>
<dbReference type="PANTHER" id="PTHR43547:SF2">
    <property type="entry name" value="HYBRID SIGNAL TRANSDUCTION HISTIDINE KINASE C"/>
    <property type="match status" value="1"/>
</dbReference>
<dbReference type="GO" id="GO:0000155">
    <property type="term" value="F:phosphorelay sensor kinase activity"/>
    <property type="evidence" value="ECO:0007669"/>
    <property type="project" value="InterPro"/>
</dbReference>
<dbReference type="InterPro" id="IPR003594">
    <property type="entry name" value="HATPase_dom"/>
</dbReference>
<keyword evidence="6" id="KW-0418">Kinase</keyword>
<dbReference type="SMART" id="SM00388">
    <property type="entry name" value="HisKA"/>
    <property type="match status" value="1"/>
</dbReference>
<dbReference type="PROSITE" id="PS50109">
    <property type="entry name" value="HIS_KIN"/>
    <property type="match status" value="1"/>
</dbReference>
<dbReference type="PANTHER" id="PTHR43547">
    <property type="entry name" value="TWO-COMPONENT HISTIDINE KINASE"/>
    <property type="match status" value="1"/>
</dbReference>
<dbReference type="PRINTS" id="PR00344">
    <property type="entry name" value="BCTRLSENSOR"/>
</dbReference>
<comment type="catalytic activity">
    <reaction evidence="1">
        <text>ATP + protein L-histidine = ADP + protein N-phospho-L-histidine.</text>
        <dbReference type="EC" id="2.7.13.3"/>
    </reaction>
</comment>
<evidence type="ECO:0000256" key="1">
    <source>
        <dbReference type="ARBA" id="ARBA00000085"/>
    </source>
</evidence>
<dbReference type="SUPFAM" id="SSF47384">
    <property type="entry name" value="Homodimeric domain of signal transducing histidine kinase"/>
    <property type="match status" value="1"/>
</dbReference>
<keyword evidence="6" id="KW-0808">Transferase</keyword>
<dbReference type="InterPro" id="IPR003661">
    <property type="entry name" value="HisK_dim/P_dom"/>
</dbReference>
<evidence type="ECO:0000259" key="5">
    <source>
        <dbReference type="PROSITE" id="PS50109"/>
    </source>
</evidence>
<evidence type="ECO:0000313" key="6">
    <source>
        <dbReference type="EMBL" id="MBI4252130.1"/>
    </source>
</evidence>
<accession>A0A933EA09</accession>
<name>A0A933EA09_UNCTE</name>
<dbReference type="CDD" id="cd00075">
    <property type="entry name" value="HATPase"/>
    <property type="match status" value="1"/>
</dbReference>
<keyword evidence="4" id="KW-0175">Coiled coil</keyword>
<dbReference type="Pfam" id="PF00512">
    <property type="entry name" value="HisKA"/>
    <property type="match status" value="1"/>
</dbReference>
<comment type="caution">
    <text evidence="6">The sequence shown here is derived from an EMBL/GenBank/DDBJ whole genome shotgun (WGS) entry which is preliminary data.</text>
</comment>
<dbReference type="Pfam" id="PF02518">
    <property type="entry name" value="HATPase_c"/>
    <property type="match status" value="1"/>
</dbReference>
<dbReference type="InterPro" id="IPR004358">
    <property type="entry name" value="Sig_transdc_His_kin-like_C"/>
</dbReference>
<protein>
    <recommendedName>
        <fullName evidence="2">histidine kinase</fullName>
        <ecNumber evidence="2">2.7.13.3</ecNumber>
    </recommendedName>
</protein>
<dbReference type="SUPFAM" id="SSF55874">
    <property type="entry name" value="ATPase domain of HSP90 chaperone/DNA topoisomerase II/histidine kinase"/>
    <property type="match status" value="1"/>
</dbReference>
<feature type="coiled-coil region" evidence="4">
    <location>
        <begin position="1"/>
        <end position="35"/>
    </location>
</feature>
<dbReference type="Proteomes" id="UP000752292">
    <property type="component" value="Unassembled WGS sequence"/>
</dbReference>
<dbReference type="CDD" id="cd00082">
    <property type="entry name" value="HisKA"/>
    <property type="match status" value="1"/>
</dbReference>
<proteinExistence type="predicted"/>
<sequence length="266" mass="28609">LADANRELREAQAELRAKIGELENMERAVRRADRLAALGEMASGIAHELRTPLGVIQSSVETLARRVLQLEPDNRLVKVIVEEIGRLNRLINDFLGFASPPAPRFRPQPLSPIVQRAIQLVETEAGKRDIRLGFRAPGGLLAEVDENLMHQCLLNLLVNAIDATPEGGRVELSVEAEDAGRQALIAVRDSGRGVPPGEESRIFNPFYTTKEGGSGLGLAIVQQIVSLHGGRVDVSDAPGGGALFSIRLRAAASHGDALVISKVKHA</sequence>
<dbReference type="InterPro" id="IPR005467">
    <property type="entry name" value="His_kinase_dom"/>
</dbReference>
<feature type="domain" description="Histidine kinase" evidence="5">
    <location>
        <begin position="44"/>
        <end position="252"/>
    </location>
</feature>
<feature type="non-terminal residue" evidence="6">
    <location>
        <position position="1"/>
    </location>
</feature>
<reference evidence="6" key="1">
    <citation type="submission" date="2020-07" db="EMBL/GenBank/DDBJ databases">
        <title>Huge and variable diversity of episymbiotic CPR bacteria and DPANN archaea in groundwater ecosystems.</title>
        <authorList>
            <person name="He C.Y."/>
            <person name="Keren R."/>
            <person name="Whittaker M."/>
            <person name="Farag I.F."/>
            <person name="Doudna J."/>
            <person name="Cate J.H.D."/>
            <person name="Banfield J.F."/>
        </authorList>
    </citation>
    <scope>NUCLEOTIDE SEQUENCE</scope>
    <source>
        <strain evidence="6">NC_groundwater_1370_Ag_S-0.2um_69_93</strain>
    </source>
</reference>
<dbReference type="Gene3D" id="3.30.565.10">
    <property type="entry name" value="Histidine kinase-like ATPase, C-terminal domain"/>
    <property type="match status" value="1"/>
</dbReference>
<evidence type="ECO:0000256" key="2">
    <source>
        <dbReference type="ARBA" id="ARBA00012438"/>
    </source>
</evidence>
<dbReference type="Gene3D" id="1.10.287.130">
    <property type="match status" value="1"/>
</dbReference>
<evidence type="ECO:0000313" key="7">
    <source>
        <dbReference type="Proteomes" id="UP000752292"/>
    </source>
</evidence>
<organism evidence="6 7">
    <name type="scientific">Tectimicrobiota bacterium</name>
    <dbReference type="NCBI Taxonomy" id="2528274"/>
    <lineage>
        <taxon>Bacteria</taxon>
        <taxon>Pseudomonadati</taxon>
        <taxon>Nitrospinota/Tectimicrobiota group</taxon>
        <taxon>Candidatus Tectimicrobiota</taxon>
    </lineage>
</organism>
<dbReference type="AlphaFoldDB" id="A0A933EA09"/>
<gene>
    <name evidence="6" type="ORF">HY618_06685</name>
</gene>
<dbReference type="InterPro" id="IPR036097">
    <property type="entry name" value="HisK_dim/P_sf"/>
</dbReference>
<dbReference type="EC" id="2.7.13.3" evidence="2"/>
<dbReference type="SMART" id="SM00387">
    <property type="entry name" value="HATPase_c"/>
    <property type="match status" value="1"/>
</dbReference>